<name>A0A4V1N1B3_9GAMM</name>
<dbReference type="Gene3D" id="3.40.50.1110">
    <property type="entry name" value="SGNH hydrolase"/>
    <property type="match status" value="1"/>
</dbReference>
<dbReference type="PANTHER" id="PTHR30383:SF5">
    <property type="entry name" value="SGNH HYDROLASE-TYPE ESTERASE DOMAIN-CONTAINING PROTEIN"/>
    <property type="match status" value="1"/>
</dbReference>
<feature type="chain" id="PRO_5020521409" evidence="1">
    <location>
        <begin position="19"/>
        <end position="225"/>
    </location>
</feature>
<gene>
    <name evidence="3" type="ORF">EPA99_03720</name>
</gene>
<dbReference type="OrthoDB" id="9796689at2"/>
<evidence type="ECO:0000259" key="2">
    <source>
        <dbReference type="Pfam" id="PF13472"/>
    </source>
</evidence>
<proteinExistence type="predicted"/>
<dbReference type="SUPFAM" id="SSF52266">
    <property type="entry name" value="SGNH hydrolase"/>
    <property type="match status" value="1"/>
</dbReference>
<keyword evidence="3" id="KW-0378">Hydrolase</keyword>
<dbReference type="Proteomes" id="UP000289784">
    <property type="component" value="Unassembled WGS sequence"/>
</dbReference>
<dbReference type="InterPro" id="IPR051532">
    <property type="entry name" value="Ester_Hydrolysis_Enzymes"/>
</dbReference>
<keyword evidence="4" id="KW-1185">Reference proteome</keyword>
<dbReference type="RefSeq" id="WP_129469860.1">
    <property type="nucleotide sequence ID" value="NZ_SAWZ01000002.1"/>
</dbReference>
<comment type="caution">
    <text evidence="3">The sequence shown here is derived from an EMBL/GenBank/DDBJ whole genome shotgun (WGS) entry which is preliminary data.</text>
</comment>
<organism evidence="3 4">
    <name type="scientific">Pseudoxanthomonas composti</name>
    <dbReference type="NCBI Taxonomy" id="2137479"/>
    <lineage>
        <taxon>Bacteria</taxon>
        <taxon>Pseudomonadati</taxon>
        <taxon>Pseudomonadota</taxon>
        <taxon>Gammaproteobacteria</taxon>
        <taxon>Lysobacterales</taxon>
        <taxon>Lysobacteraceae</taxon>
        <taxon>Pseudoxanthomonas</taxon>
    </lineage>
</organism>
<feature type="domain" description="SGNH hydrolase-type esterase" evidence="2">
    <location>
        <begin position="42"/>
        <end position="214"/>
    </location>
</feature>
<evidence type="ECO:0000256" key="1">
    <source>
        <dbReference type="SAM" id="SignalP"/>
    </source>
</evidence>
<evidence type="ECO:0000313" key="3">
    <source>
        <dbReference type="EMBL" id="RXR07049.1"/>
    </source>
</evidence>
<sequence length="225" mass="24299">MQKRLLAFLLLLTGPAHAACLDQVKADLRTSWPDNKTINIVAYGHSVPAGYFDAPEVHTREAYPRLLADGLADLYPHAVINVITSAVGGENSLKGLARFDREGLGHMPRVVLIDYGLNDRLIARESSRASLIAMTRKAKAAGACVILLTPNPDLGGDLPSYNSTLAQEAALIRAVAKEERVSLADSAAAFAAQKAPTKTFMSVHGHPNAAGHRLIFQQLIRLFRE</sequence>
<dbReference type="AlphaFoldDB" id="A0A4V1N1B3"/>
<dbReference type="InterPro" id="IPR013830">
    <property type="entry name" value="SGNH_hydro"/>
</dbReference>
<dbReference type="GO" id="GO:0004622">
    <property type="term" value="F:phosphatidylcholine lysophospholipase activity"/>
    <property type="evidence" value="ECO:0007669"/>
    <property type="project" value="TreeGrafter"/>
</dbReference>
<dbReference type="InterPro" id="IPR036514">
    <property type="entry name" value="SGNH_hydro_sf"/>
</dbReference>
<keyword evidence="1" id="KW-0732">Signal</keyword>
<accession>A0A4V1N1B3</accession>
<dbReference type="Pfam" id="PF13472">
    <property type="entry name" value="Lipase_GDSL_2"/>
    <property type="match status" value="1"/>
</dbReference>
<dbReference type="EMBL" id="SAWZ01000002">
    <property type="protein sequence ID" value="RXR07049.1"/>
    <property type="molecule type" value="Genomic_DNA"/>
</dbReference>
<evidence type="ECO:0000313" key="4">
    <source>
        <dbReference type="Proteomes" id="UP000289784"/>
    </source>
</evidence>
<reference evidence="3 4" key="1">
    <citation type="submission" date="2019-01" db="EMBL/GenBank/DDBJ databases">
        <title>Pseudoxanthomonas composti sp. nov., isolated from compost.</title>
        <authorList>
            <person name="Yang G."/>
        </authorList>
    </citation>
    <scope>NUCLEOTIDE SEQUENCE [LARGE SCALE GENOMIC DNA]</scope>
    <source>
        <strain evidence="3 4">GSS15</strain>
    </source>
</reference>
<feature type="signal peptide" evidence="1">
    <location>
        <begin position="1"/>
        <end position="18"/>
    </location>
</feature>
<dbReference type="PANTHER" id="PTHR30383">
    <property type="entry name" value="THIOESTERASE 1/PROTEASE 1/LYSOPHOSPHOLIPASE L1"/>
    <property type="match status" value="1"/>
</dbReference>
<protein>
    <submittedName>
        <fullName evidence="3">SGNH/GDSL hydrolase family protein</fullName>
    </submittedName>
</protein>